<proteinExistence type="predicted"/>
<reference evidence="8" key="1">
    <citation type="submission" date="2025-08" db="UniProtKB">
        <authorList>
            <consortium name="Ensembl"/>
        </authorList>
    </citation>
    <scope>IDENTIFICATION</scope>
</reference>
<protein>
    <submittedName>
        <fullName evidence="8">Splicing factor proline/glutamine-rich</fullName>
    </submittedName>
</protein>
<dbReference type="SUPFAM" id="SSF54928">
    <property type="entry name" value="RNA-binding domain, RBD"/>
    <property type="match status" value="1"/>
</dbReference>
<evidence type="ECO:0000256" key="2">
    <source>
        <dbReference type="ARBA" id="ARBA00022737"/>
    </source>
</evidence>
<dbReference type="InterPro" id="IPR034525">
    <property type="entry name" value="PSF_RRM1"/>
</dbReference>
<keyword evidence="5" id="KW-0175">Coiled coil</keyword>
<dbReference type="Pfam" id="PF00076">
    <property type="entry name" value="RRM_1"/>
    <property type="match status" value="2"/>
</dbReference>
<dbReference type="Gene3D" id="6.10.250.1170">
    <property type="match status" value="1"/>
</dbReference>
<dbReference type="PROSITE" id="PS50102">
    <property type="entry name" value="RRM"/>
    <property type="match status" value="2"/>
</dbReference>
<feature type="compositionally biased region" description="Gly residues" evidence="6">
    <location>
        <begin position="38"/>
        <end position="48"/>
    </location>
</feature>
<dbReference type="GO" id="GO:0003723">
    <property type="term" value="F:RNA binding"/>
    <property type="evidence" value="ECO:0007669"/>
    <property type="project" value="UniProtKB-UniRule"/>
</dbReference>
<evidence type="ECO:0000256" key="4">
    <source>
        <dbReference type="PROSITE-ProRule" id="PRU00176"/>
    </source>
</evidence>
<dbReference type="GO" id="GO:0016607">
    <property type="term" value="C:nuclear speck"/>
    <property type="evidence" value="ECO:0007669"/>
    <property type="project" value="UniProtKB-SubCell"/>
</dbReference>
<organism evidence="8 9">
    <name type="scientific">Cyprinodon variegatus</name>
    <name type="common">Sheepshead minnow</name>
    <dbReference type="NCBI Taxonomy" id="28743"/>
    <lineage>
        <taxon>Eukaryota</taxon>
        <taxon>Metazoa</taxon>
        <taxon>Chordata</taxon>
        <taxon>Craniata</taxon>
        <taxon>Vertebrata</taxon>
        <taxon>Euteleostomi</taxon>
        <taxon>Actinopterygii</taxon>
        <taxon>Neopterygii</taxon>
        <taxon>Teleostei</taxon>
        <taxon>Neoteleostei</taxon>
        <taxon>Acanthomorphata</taxon>
        <taxon>Ovalentaria</taxon>
        <taxon>Atherinomorphae</taxon>
        <taxon>Cyprinodontiformes</taxon>
        <taxon>Cyprinodontidae</taxon>
        <taxon>Cyprinodon</taxon>
    </lineage>
</organism>
<dbReference type="PANTHER" id="PTHR23189">
    <property type="entry name" value="RNA RECOGNITION MOTIF-CONTAINING"/>
    <property type="match status" value="1"/>
</dbReference>
<dbReference type="InterPro" id="IPR012677">
    <property type="entry name" value="Nucleotide-bd_a/b_plait_sf"/>
</dbReference>
<dbReference type="GeneTree" id="ENSGT00940000156221"/>
<evidence type="ECO:0000256" key="5">
    <source>
        <dbReference type="SAM" id="Coils"/>
    </source>
</evidence>
<feature type="compositionally biased region" description="Low complexity" evidence="6">
    <location>
        <begin position="140"/>
        <end position="166"/>
    </location>
</feature>
<feature type="compositionally biased region" description="Pro residues" evidence="6">
    <location>
        <begin position="167"/>
        <end position="227"/>
    </location>
</feature>
<comment type="subcellular location">
    <subcellularLocation>
        <location evidence="1">Nucleus speckle</location>
    </subcellularLocation>
</comment>
<feature type="compositionally biased region" description="Low complexity" evidence="6">
    <location>
        <begin position="59"/>
        <end position="72"/>
    </location>
</feature>
<accession>A0A3Q2DCM9</accession>
<feature type="domain" description="RRM" evidence="7">
    <location>
        <begin position="318"/>
        <end position="399"/>
    </location>
</feature>
<dbReference type="Pfam" id="PF08075">
    <property type="entry name" value="NOPS"/>
    <property type="match status" value="1"/>
</dbReference>
<dbReference type="Proteomes" id="UP000265020">
    <property type="component" value="Unassembled WGS sequence"/>
</dbReference>
<feature type="region of interest" description="Disordered" evidence="6">
    <location>
        <begin position="17"/>
        <end position="233"/>
    </location>
</feature>
<name>A0A3Q2DCM9_CYPVA</name>
<reference evidence="8" key="2">
    <citation type="submission" date="2025-09" db="UniProtKB">
        <authorList>
            <consortium name="Ensembl"/>
        </authorList>
    </citation>
    <scope>IDENTIFICATION</scope>
</reference>
<evidence type="ECO:0000313" key="9">
    <source>
        <dbReference type="Proteomes" id="UP000265020"/>
    </source>
</evidence>
<dbReference type="CDD" id="cd12587">
    <property type="entry name" value="RRM1_PSF"/>
    <property type="match status" value="1"/>
</dbReference>
<dbReference type="SMART" id="SM00360">
    <property type="entry name" value="RRM"/>
    <property type="match status" value="2"/>
</dbReference>
<feature type="compositionally biased region" description="Polar residues" evidence="6">
    <location>
        <begin position="73"/>
        <end position="90"/>
    </location>
</feature>
<dbReference type="InterPro" id="IPR012975">
    <property type="entry name" value="NOPS"/>
</dbReference>
<keyword evidence="2" id="KW-0677">Repeat</keyword>
<dbReference type="Ensembl" id="ENSCVAT00000031969.1">
    <property type="protein sequence ID" value="ENSCVAP00000016547.1"/>
    <property type="gene ID" value="ENSCVAG00000019538.1"/>
</dbReference>
<dbReference type="AlphaFoldDB" id="A0A3Q2DCM9"/>
<sequence>FLNVSSVVLWPFQGKMSRYNNNRGGFGMNHYQPRRGRGPGGPMRGGLLGNPQFRNHPFQNSNQNRRGGNNYSSPNKNIPQKSEQNKSAPSIPQPSPGPALTMKGPTQQEQQKAPAQQQQPKTNTPTTQPKAETPAPKPDTTPSQSTAQTNQNQQTKASTGNTSAQQQPPPQQSPKPSPQQTPKPAPQQTPKPVPQQSPKPTPQQNPKPVPQQSPKPTPQQSPKPTPIPLSMLLKPGEKSYSQRCRLFVGNLPNDITEEDFRKLFAKYGEPSEVFVNKAKGFGFIRLESRALAEIAKAEMDNTPMKGRPLRVRAATHPAALVVKNLSPFVSNELLEEAFSQFGMVERAVVVVDDRGRSVGRGVVEFASKVAAKKALDRCNEGVFLLTSSPRPVIVEPQEQFDCDDGFPEKFAHKNPKYQAAREQPPRFARPGTFEFEYSKRWKSLDEMEKQQREQVEKNMREAREKLESEMEDAYHEHQANMLRQELLRRQEELRRMEEMHNQEMQKRKEMQLRQEEERRRREEELLRQREMEEQMRRQREENYRAGNFMDVRAALPWEYNGLLQVLVICFDHHFCFHRGIWTSGCTAVALWACQRNERFAQGGARGMGAGTSGYGRVREEFDGPLKKPRF</sequence>
<evidence type="ECO:0000256" key="6">
    <source>
        <dbReference type="SAM" id="MobiDB-lite"/>
    </source>
</evidence>
<feature type="coiled-coil region" evidence="5">
    <location>
        <begin position="444"/>
        <end position="541"/>
    </location>
</feature>
<evidence type="ECO:0000313" key="8">
    <source>
        <dbReference type="Ensembl" id="ENSCVAP00000016547.1"/>
    </source>
</evidence>
<feature type="compositionally biased region" description="Low complexity" evidence="6">
    <location>
        <begin position="105"/>
        <end position="131"/>
    </location>
</feature>
<dbReference type="Gene3D" id="3.30.70.330">
    <property type="match status" value="2"/>
</dbReference>
<keyword evidence="3 4" id="KW-0694">RNA-binding</keyword>
<evidence type="ECO:0000256" key="1">
    <source>
        <dbReference type="ARBA" id="ARBA00004324"/>
    </source>
</evidence>
<dbReference type="InterPro" id="IPR035979">
    <property type="entry name" value="RBD_domain_sf"/>
</dbReference>
<evidence type="ECO:0000256" key="3">
    <source>
        <dbReference type="ARBA" id="ARBA00022884"/>
    </source>
</evidence>
<keyword evidence="9" id="KW-1185">Reference proteome</keyword>
<dbReference type="InterPro" id="IPR000504">
    <property type="entry name" value="RRM_dom"/>
</dbReference>
<feature type="domain" description="RRM" evidence="7">
    <location>
        <begin position="244"/>
        <end position="316"/>
    </location>
</feature>
<evidence type="ECO:0000259" key="7">
    <source>
        <dbReference type="PROSITE" id="PS50102"/>
    </source>
</evidence>
<dbReference type="FunFam" id="3.30.70.330:FF:000043">
    <property type="entry name" value="paraspeckle component 1 isoform X1"/>
    <property type="match status" value="1"/>
</dbReference>